<comment type="similarity">
    <text evidence="14">Belongs to the MurCDEF family.</text>
</comment>
<keyword evidence="6 14" id="KW-0132">Cell division</keyword>
<name>A0A1G9YI70_9SPHI</name>
<dbReference type="Pfam" id="PF02875">
    <property type="entry name" value="Mur_ligase_C"/>
    <property type="match status" value="1"/>
</dbReference>
<dbReference type="InterPro" id="IPR013221">
    <property type="entry name" value="Mur_ligase_cen"/>
</dbReference>
<dbReference type="PANTHER" id="PTHR43445">
    <property type="entry name" value="UDP-N-ACETYLMURAMATE--L-ALANINE LIGASE-RELATED"/>
    <property type="match status" value="1"/>
</dbReference>
<evidence type="ECO:0000256" key="11">
    <source>
        <dbReference type="ARBA" id="ARBA00023306"/>
    </source>
</evidence>
<protein>
    <recommendedName>
        <fullName evidence="3 14">UDP-N-acetylmuramate--L-alanine ligase</fullName>
        <ecNumber evidence="3 14">6.3.2.8</ecNumber>
    </recommendedName>
    <alternativeName>
        <fullName evidence="14">UDP-N-acetylmuramoyl-L-alanine synthetase</fullName>
    </alternativeName>
</protein>
<dbReference type="InterPro" id="IPR036565">
    <property type="entry name" value="Mur-like_cat_sf"/>
</dbReference>
<keyword evidence="9 14" id="KW-0133">Cell shape</keyword>
<comment type="pathway">
    <text evidence="2 14">Cell wall biogenesis; peptidoglycan biosynthesis.</text>
</comment>
<evidence type="ECO:0000256" key="8">
    <source>
        <dbReference type="ARBA" id="ARBA00022840"/>
    </source>
</evidence>
<dbReference type="EC" id="6.3.2.8" evidence="3 14"/>
<evidence type="ECO:0000256" key="13">
    <source>
        <dbReference type="ARBA" id="ARBA00047833"/>
    </source>
</evidence>
<evidence type="ECO:0000256" key="7">
    <source>
        <dbReference type="ARBA" id="ARBA00022741"/>
    </source>
</evidence>
<comment type="function">
    <text evidence="14">Cell wall formation.</text>
</comment>
<evidence type="ECO:0000256" key="9">
    <source>
        <dbReference type="ARBA" id="ARBA00022960"/>
    </source>
</evidence>
<dbReference type="SUPFAM" id="SSF51984">
    <property type="entry name" value="MurCD N-terminal domain"/>
    <property type="match status" value="1"/>
</dbReference>
<evidence type="ECO:0000256" key="2">
    <source>
        <dbReference type="ARBA" id="ARBA00004752"/>
    </source>
</evidence>
<evidence type="ECO:0000256" key="5">
    <source>
        <dbReference type="ARBA" id="ARBA00022598"/>
    </source>
</evidence>
<dbReference type="UniPathway" id="UPA00219"/>
<keyword evidence="8 14" id="KW-0067">ATP-binding</keyword>
<proteinExistence type="inferred from homology"/>
<comment type="catalytic activity">
    <reaction evidence="13 14">
        <text>UDP-N-acetyl-alpha-D-muramate + L-alanine + ATP = UDP-N-acetyl-alpha-D-muramoyl-L-alanine + ADP + phosphate + H(+)</text>
        <dbReference type="Rhea" id="RHEA:23372"/>
        <dbReference type="ChEBI" id="CHEBI:15378"/>
        <dbReference type="ChEBI" id="CHEBI:30616"/>
        <dbReference type="ChEBI" id="CHEBI:43474"/>
        <dbReference type="ChEBI" id="CHEBI:57972"/>
        <dbReference type="ChEBI" id="CHEBI:70757"/>
        <dbReference type="ChEBI" id="CHEBI:83898"/>
        <dbReference type="ChEBI" id="CHEBI:456216"/>
        <dbReference type="EC" id="6.3.2.8"/>
    </reaction>
</comment>
<evidence type="ECO:0000256" key="4">
    <source>
        <dbReference type="ARBA" id="ARBA00022490"/>
    </source>
</evidence>
<evidence type="ECO:0000256" key="6">
    <source>
        <dbReference type="ARBA" id="ARBA00022618"/>
    </source>
</evidence>
<dbReference type="STRING" id="430522.BFS30_10020"/>
<keyword evidence="4 14" id="KW-0963">Cytoplasm</keyword>
<comment type="subcellular location">
    <subcellularLocation>
        <location evidence="1 14">Cytoplasm</location>
    </subcellularLocation>
</comment>
<dbReference type="HAMAP" id="MF_00046">
    <property type="entry name" value="MurC"/>
    <property type="match status" value="1"/>
</dbReference>
<dbReference type="InterPro" id="IPR000713">
    <property type="entry name" value="Mur_ligase_N"/>
</dbReference>
<gene>
    <name evidence="14" type="primary">murC</name>
    <name evidence="18" type="ORF">SAMN05421820_106123</name>
</gene>
<keyword evidence="7 14" id="KW-0547">Nucleotide-binding</keyword>
<dbReference type="Proteomes" id="UP000183200">
    <property type="component" value="Unassembled WGS sequence"/>
</dbReference>
<feature type="domain" description="Mur ligase N-terminal catalytic" evidence="15">
    <location>
        <begin position="9"/>
        <end position="112"/>
    </location>
</feature>
<evidence type="ECO:0000256" key="3">
    <source>
        <dbReference type="ARBA" id="ARBA00012211"/>
    </source>
</evidence>
<keyword evidence="11 14" id="KW-0131">Cell cycle</keyword>
<keyword evidence="5 14" id="KW-0436">Ligase</keyword>
<dbReference type="Gene3D" id="3.40.50.720">
    <property type="entry name" value="NAD(P)-binding Rossmann-like Domain"/>
    <property type="match status" value="1"/>
</dbReference>
<evidence type="ECO:0000259" key="16">
    <source>
        <dbReference type="Pfam" id="PF02875"/>
    </source>
</evidence>
<dbReference type="SUPFAM" id="SSF53623">
    <property type="entry name" value="MurD-like peptide ligases, catalytic domain"/>
    <property type="match status" value="1"/>
</dbReference>
<dbReference type="GO" id="GO:0005737">
    <property type="term" value="C:cytoplasm"/>
    <property type="evidence" value="ECO:0007669"/>
    <property type="project" value="UniProtKB-SubCell"/>
</dbReference>
<evidence type="ECO:0000256" key="14">
    <source>
        <dbReference type="HAMAP-Rule" id="MF_00046"/>
    </source>
</evidence>
<feature type="binding site" evidence="14">
    <location>
        <begin position="121"/>
        <end position="127"/>
    </location>
    <ligand>
        <name>ATP</name>
        <dbReference type="ChEBI" id="CHEBI:30616"/>
    </ligand>
</feature>
<dbReference type="GO" id="GO:0008763">
    <property type="term" value="F:UDP-N-acetylmuramate-L-alanine ligase activity"/>
    <property type="evidence" value="ECO:0007669"/>
    <property type="project" value="UniProtKB-UniRule"/>
</dbReference>
<evidence type="ECO:0000259" key="17">
    <source>
        <dbReference type="Pfam" id="PF08245"/>
    </source>
</evidence>
<evidence type="ECO:0000313" key="18">
    <source>
        <dbReference type="EMBL" id="SDN08622.1"/>
    </source>
</evidence>
<keyword evidence="19" id="KW-1185">Reference proteome</keyword>
<dbReference type="Gene3D" id="3.40.1190.10">
    <property type="entry name" value="Mur-like, catalytic domain"/>
    <property type="match status" value="1"/>
</dbReference>
<dbReference type="InterPro" id="IPR004101">
    <property type="entry name" value="Mur_ligase_C"/>
</dbReference>
<dbReference type="Pfam" id="PF01225">
    <property type="entry name" value="Mur_ligase"/>
    <property type="match status" value="1"/>
</dbReference>
<feature type="domain" description="Mur ligase C-terminal" evidence="16">
    <location>
        <begin position="311"/>
        <end position="406"/>
    </location>
</feature>
<dbReference type="SUPFAM" id="SSF53244">
    <property type="entry name" value="MurD-like peptide ligases, peptide-binding domain"/>
    <property type="match status" value="1"/>
</dbReference>
<feature type="domain" description="Mur ligase central" evidence="17">
    <location>
        <begin position="119"/>
        <end position="289"/>
    </location>
</feature>
<organism evidence="18 19">
    <name type="scientific">Pedobacter steynii</name>
    <dbReference type="NCBI Taxonomy" id="430522"/>
    <lineage>
        <taxon>Bacteria</taxon>
        <taxon>Pseudomonadati</taxon>
        <taxon>Bacteroidota</taxon>
        <taxon>Sphingobacteriia</taxon>
        <taxon>Sphingobacteriales</taxon>
        <taxon>Sphingobacteriaceae</taxon>
        <taxon>Pedobacter</taxon>
    </lineage>
</organism>
<keyword evidence="12 14" id="KW-0961">Cell wall biogenesis/degradation</keyword>
<dbReference type="Pfam" id="PF08245">
    <property type="entry name" value="Mur_ligase_M"/>
    <property type="match status" value="1"/>
</dbReference>
<dbReference type="Gene3D" id="3.90.190.20">
    <property type="entry name" value="Mur ligase, C-terminal domain"/>
    <property type="match status" value="1"/>
</dbReference>
<dbReference type="AlphaFoldDB" id="A0A1G9YI70"/>
<dbReference type="InterPro" id="IPR050061">
    <property type="entry name" value="MurCDEF_pg_biosynth"/>
</dbReference>
<dbReference type="GO" id="GO:0071555">
    <property type="term" value="P:cell wall organization"/>
    <property type="evidence" value="ECO:0007669"/>
    <property type="project" value="UniProtKB-KW"/>
</dbReference>
<sequence>MMELERIKRIYFVGIGGIGMSALARYFKNRGCVVCGYDKTRTNLTIALEGEGIPVSYVDEVASLPAEFATHDVDTLIVYTPAIPKISALLNHFREGDFVLKKRSEVLGIISKGQFCIAVAGTHGKTTTSSIIAHVLTDTGFGCTAFLGGIASNYNSNFLLGDNNVVVVEADEYDRSFLTLHPDLSVITSMDADHLDIYGDAGQLEESFRLFAGQLKPEGTLFVKAGLPLENGITYSAGSSAVIKGENIRVEGSKFVFDYADGDTLISDFQLMLPGKHNVENAVAAIAVALKLGIDADKIKVAIANFKGVKRRFEYIVNEDGHIYIDDYAHHPEELRACFDAVRQLYPEKKLTVIFQPHLFTRTRDFADDFAKVLSTVDELVLLEIYPARELPLEGIDSSFLLNKITLKNKEIIAKGLVPEYIKNKNPELLLTVGAGDIDTLIQPLKANFTNV</sequence>
<evidence type="ECO:0000313" key="19">
    <source>
        <dbReference type="Proteomes" id="UP000183200"/>
    </source>
</evidence>
<evidence type="ECO:0000256" key="12">
    <source>
        <dbReference type="ARBA" id="ARBA00023316"/>
    </source>
</evidence>
<dbReference type="EMBL" id="FNGY01000006">
    <property type="protein sequence ID" value="SDN08622.1"/>
    <property type="molecule type" value="Genomic_DNA"/>
</dbReference>
<dbReference type="GO" id="GO:0005524">
    <property type="term" value="F:ATP binding"/>
    <property type="evidence" value="ECO:0007669"/>
    <property type="project" value="UniProtKB-UniRule"/>
</dbReference>
<dbReference type="PANTHER" id="PTHR43445:SF3">
    <property type="entry name" value="UDP-N-ACETYLMURAMATE--L-ALANINE LIGASE"/>
    <property type="match status" value="1"/>
</dbReference>
<dbReference type="GO" id="GO:0008360">
    <property type="term" value="P:regulation of cell shape"/>
    <property type="evidence" value="ECO:0007669"/>
    <property type="project" value="UniProtKB-KW"/>
</dbReference>
<dbReference type="GO" id="GO:0051301">
    <property type="term" value="P:cell division"/>
    <property type="evidence" value="ECO:0007669"/>
    <property type="project" value="UniProtKB-KW"/>
</dbReference>
<evidence type="ECO:0000256" key="10">
    <source>
        <dbReference type="ARBA" id="ARBA00022984"/>
    </source>
</evidence>
<reference evidence="19" key="1">
    <citation type="submission" date="2016-10" db="EMBL/GenBank/DDBJ databases">
        <authorList>
            <person name="Varghese N."/>
            <person name="Submissions S."/>
        </authorList>
    </citation>
    <scope>NUCLEOTIDE SEQUENCE [LARGE SCALE GENOMIC DNA]</scope>
    <source>
        <strain evidence="19">DSM 19110</strain>
    </source>
</reference>
<dbReference type="InterPro" id="IPR005758">
    <property type="entry name" value="UDP-N-AcMur_Ala_ligase_MurC"/>
</dbReference>
<accession>A0A1G9YI70</accession>
<dbReference type="InterPro" id="IPR036615">
    <property type="entry name" value="Mur_ligase_C_dom_sf"/>
</dbReference>
<evidence type="ECO:0000256" key="1">
    <source>
        <dbReference type="ARBA" id="ARBA00004496"/>
    </source>
</evidence>
<dbReference type="NCBIfam" id="TIGR01082">
    <property type="entry name" value="murC"/>
    <property type="match status" value="1"/>
</dbReference>
<keyword evidence="10 14" id="KW-0573">Peptidoglycan synthesis</keyword>
<evidence type="ECO:0000259" key="15">
    <source>
        <dbReference type="Pfam" id="PF01225"/>
    </source>
</evidence>
<dbReference type="GO" id="GO:0009252">
    <property type="term" value="P:peptidoglycan biosynthetic process"/>
    <property type="evidence" value="ECO:0007669"/>
    <property type="project" value="UniProtKB-UniRule"/>
</dbReference>